<dbReference type="InterPro" id="IPR045860">
    <property type="entry name" value="Snake_toxin-like_sf"/>
</dbReference>
<evidence type="ECO:0000313" key="4">
    <source>
        <dbReference type="Proteomes" id="UP000271974"/>
    </source>
</evidence>
<evidence type="ECO:0000256" key="2">
    <source>
        <dbReference type="SAM" id="SignalP"/>
    </source>
</evidence>
<protein>
    <recommendedName>
        <fullName evidence="5">UPAR/Ly6 domain-containing protein</fullName>
    </recommendedName>
</protein>
<feature type="compositionally biased region" description="Basic residues" evidence="1">
    <location>
        <begin position="138"/>
        <end position="165"/>
    </location>
</feature>
<proteinExistence type="predicted"/>
<feature type="region of interest" description="Disordered" evidence="1">
    <location>
        <begin position="122"/>
        <end position="165"/>
    </location>
</feature>
<organism evidence="3 4">
    <name type="scientific">Elysia chlorotica</name>
    <name type="common">Eastern emerald elysia</name>
    <name type="synonym">Sea slug</name>
    <dbReference type="NCBI Taxonomy" id="188477"/>
    <lineage>
        <taxon>Eukaryota</taxon>
        <taxon>Metazoa</taxon>
        <taxon>Spiralia</taxon>
        <taxon>Lophotrochozoa</taxon>
        <taxon>Mollusca</taxon>
        <taxon>Gastropoda</taxon>
        <taxon>Heterobranchia</taxon>
        <taxon>Euthyneura</taxon>
        <taxon>Panpulmonata</taxon>
        <taxon>Sacoglossa</taxon>
        <taxon>Placobranchoidea</taxon>
        <taxon>Plakobranchidae</taxon>
        <taxon>Elysia</taxon>
    </lineage>
</organism>
<keyword evidence="4" id="KW-1185">Reference proteome</keyword>
<keyword evidence="2" id="KW-0732">Signal</keyword>
<feature type="signal peptide" evidence="2">
    <location>
        <begin position="1"/>
        <end position="18"/>
    </location>
</feature>
<gene>
    <name evidence="3" type="ORF">EGW08_022648</name>
</gene>
<dbReference type="EMBL" id="RQTK01001628">
    <property type="protein sequence ID" value="RUS69588.1"/>
    <property type="molecule type" value="Genomic_DNA"/>
</dbReference>
<dbReference type="OrthoDB" id="6150894at2759"/>
<feature type="chain" id="PRO_5018770087" description="UPAR/Ly6 domain-containing protein" evidence="2">
    <location>
        <begin position="19"/>
        <end position="165"/>
    </location>
</feature>
<evidence type="ECO:0008006" key="5">
    <source>
        <dbReference type="Google" id="ProtNLM"/>
    </source>
</evidence>
<name>A0A3S1AX62_ELYCH</name>
<accession>A0A3S1AX62</accession>
<reference evidence="3 4" key="1">
    <citation type="submission" date="2019-01" db="EMBL/GenBank/DDBJ databases">
        <title>A draft genome assembly of the solar-powered sea slug Elysia chlorotica.</title>
        <authorList>
            <person name="Cai H."/>
            <person name="Li Q."/>
            <person name="Fang X."/>
            <person name="Li J."/>
            <person name="Curtis N.E."/>
            <person name="Altenburger A."/>
            <person name="Shibata T."/>
            <person name="Feng M."/>
            <person name="Maeda T."/>
            <person name="Schwartz J.A."/>
            <person name="Shigenobu S."/>
            <person name="Lundholm N."/>
            <person name="Nishiyama T."/>
            <person name="Yang H."/>
            <person name="Hasebe M."/>
            <person name="Li S."/>
            <person name="Pierce S.K."/>
            <person name="Wang J."/>
        </authorList>
    </citation>
    <scope>NUCLEOTIDE SEQUENCE [LARGE SCALE GENOMIC DNA]</scope>
    <source>
        <strain evidence="3">EC2010</strain>
        <tissue evidence="3">Whole organism of an adult</tissue>
    </source>
</reference>
<evidence type="ECO:0000256" key="1">
    <source>
        <dbReference type="SAM" id="MobiDB-lite"/>
    </source>
</evidence>
<evidence type="ECO:0000313" key="3">
    <source>
        <dbReference type="EMBL" id="RUS69588.1"/>
    </source>
</evidence>
<dbReference type="SUPFAM" id="SSF57302">
    <property type="entry name" value="Snake toxin-like"/>
    <property type="match status" value="1"/>
</dbReference>
<dbReference type="Proteomes" id="UP000271974">
    <property type="component" value="Unassembled WGS sequence"/>
</dbReference>
<feature type="non-terminal residue" evidence="3">
    <location>
        <position position="165"/>
    </location>
</feature>
<dbReference type="AlphaFoldDB" id="A0A3S1AX62"/>
<comment type="caution">
    <text evidence="3">The sequence shown here is derived from an EMBL/GenBank/DDBJ whole genome shotgun (WGS) entry which is preliminary data.</text>
</comment>
<sequence>MMIAQVAFAVLCIAVTSAIPVPEEGAGSQLYCHVCTDAVGNNNCSNTEICDSDSSVCLTTLVYDDSAVSIEKRCARKQVCYNMEENNEDGCYNADDEFDGVCSFCCTRPGCNEFNPIFKTDDDTANMRKGGGNTGSKRTSRPKPTSHAKATSKPRSQRPNSRPKR</sequence>